<dbReference type="EMBL" id="SNYV01000013">
    <property type="protein sequence ID" value="TDQ78245.1"/>
    <property type="molecule type" value="Genomic_DNA"/>
</dbReference>
<evidence type="ECO:0000313" key="2">
    <source>
        <dbReference type="Proteomes" id="UP000295292"/>
    </source>
</evidence>
<dbReference type="Proteomes" id="UP000295292">
    <property type="component" value="Unassembled WGS sequence"/>
</dbReference>
<proteinExistence type="predicted"/>
<gene>
    <name evidence="1" type="ORF">CLV99_2225</name>
</gene>
<comment type="caution">
    <text evidence="1">The sequence shown here is derived from an EMBL/GenBank/DDBJ whole genome shotgun (WGS) entry which is preliminary data.</text>
</comment>
<dbReference type="RefSeq" id="WP_211348504.1">
    <property type="nucleotide sequence ID" value="NZ_SNYV01000013.1"/>
</dbReference>
<protein>
    <submittedName>
        <fullName evidence="1">Uncharacterized protein</fullName>
    </submittedName>
</protein>
<keyword evidence="2" id="KW-1185">Reference proteome</keyword>
<organism evidence="1 2">
    <name type="scientific">Sphingobacterium yanglingense</name>
    <dbReference type="NCBI Taxonomy" id="1437280"/>
    <lineage>
        <taxon>Bacteria</taxon>
        <taxon>Pseudomonadati</taxon>
        <taxon>Bacteroidota</taxon>
        <taxon>Sphingobacteriia</taxon>
        <taxon>Sphingobacteriales</taxon>
        <taxon>Sphingobacteriaceae</taxon>
        <taxon>Sphingobacterium</taxon>
    </lineage>
</organism>
<dbReference type="AlphaFoldDB" id="A0A4R6WPQ1"/>
<reference evidence="1 2" key="1">
    <citation type="submission" date="2019-03" db="EMBL/GenBank/DDBJ databases">
        <title>Genomic Encyclopedia of Archaeal and Bacterial Type Strains, Phase II (KMG-II): from individual species to whole genera.</title>
        <authorList>
            <person name="Goeker M."/>
        </authorList>
    </citation>
    <scope>NUCLEOTIDE SEQUENCE [LARGE SCALE GENOMIC DNA]</scope>
    <source>
        <strain evidence="1 2">DSM 28353</strain>
    </source>
</reference>
<accession>A0A4R6WPQ1</accession>
<evidence type="ECO:0000313" key="1">
    <source>
        <dbReference type="EMBL" id="TDQ78245.1"/>
    </source>
</evidence>
<sequence length="66" mass="7525">MRITAQQHLIEDILDAITTSSYGIGIGLKCDVTSKLDGDNSYIEFVPKKGCSIDIKDWFWFGYHIR</sequence>
<name>A0A4R6WPQ1_9SPHI</name>